<dbReference type="HAMAP" id="MF_00747">
    <property type="entry name" value="AceK"/>
    <property type="match status" value="1"/>
</dbReference>
<comment type="catalytic activity">
    <reaction evidence="11">
        <text>L-seryl-[isocitrate dehydrogenase] + ATP = O-phospho-L-seryl-[isocitrate dehydrogenase] + ADP + H(+)</text>
        <dbReference type="Rhea" id="RHEA:43540"/>
        <dbReference type="Rhea" id="RHEA-COMP:10605"/>
        <dbReference type="Rhea" id="RHEA-COMP:10606"/>
        <dbReference type="ChEBI" id="CHEBI:15378"/>
        <dbReference type="ChEBI" id="CHEBI:29999"/>
        <dbReference type="ChEBI" id="CHEBI:30616"/>
        <dbReference type="ChEBI" id="CHEBI:83421"/>
        <dbReference type="ChEBI" id="CHEBI:456216"/>
        <dbReference type="EC" id="2.7.11.5"/>
    </reaction>
</comment>
<keyword evidence="6 11" id="KW-0547">Nucleotide-binding</keyword>
<organism evidence="14 15">
    <name type="scientific">Oceanisphaera arctica</name>
    <dbReference type="NCBI Taxonomy" id="641510"/>
    <lineage>
        <taxon>Bacteria</taxon>
        <taxon>Pseudomonadati</taxon>
        <taxon>Pseudomonadota</taxon>
        <taxon>Gammaproteobacteria</taxon>
        <taxon>Aeromonadales</taxon>
        <taxon>Aeromonadaceae</taxon>
        <taxon>Oceanisphaera</taxon>
    </lineage>
</organism>
<evidence type="ECO:0000256" key="8">
    <source>
        <dbReference type="ARBA" id="ARBA00022801"/>
    </source>
</evidence>
<evidence type="ECO:0000256" key="10">
    <source>
        <dbReference type="ARBA" id="ARBA00022912"/>
    </source>
</evidence>
<proteinExistence type="inferred from homology"/>
<sequence length="575" mass="66894">MNNIARDGARITMTRFDDFYRCFLDITQGAQARFEAKDWLGVQQAGRQRIRLYDHHVNEAVQAIRHNNSGGPLSQHQLKAIKQAFNDLLIDHTNPEVAESFYNSVYHRSFRHQNIRAENLYVHGFVHRLPSPDLAPHCRQYHIEAGDVTSTLRQVLQGLQLAVPFRDLEQDLQYVSCYLQEFGPTDLTLRDVSLTFINHLFFRNKGAYLIGRLECGNTCLPFILPILHHEQGGLYLDTLILSHDDASILFGFARAYFMVWCPVPALLVHFLRPLLPNKADYEIYSAIGCQKHGKTEFYRDFLQHLHSSRDKFVLAPGIKGMVMSVFTLPSYDVVFKIIKDKFTPPKEVSHDTVRAKYRLVKQHDRVGRMADTMEFTNFELPLHRISPELLAELQQVAPSLLTITGDTLLIRHLYTERRMTPLNIYLEHASDQQVIDAIDEYANAIKQLATANIFPGDMLFKNFGVTRHGRVIFYDYDEIAYMTECNFRDIPKARYPEDELSAEPWYSVAPNDIFPEEFATFLLSSPRIREAFKQQHNDLFTADYWRQLQQNIHAGIFGDVYPYRRKRRFRYLYSS</sequence>
<evidence type="ECO:0000256" key="1">
    <source>
        <dbReference type="ARBA" id="ARBA00022435"/>
    </source>
</evidence>
<dbReference type="EC" id="2.7.11.5" evidence="11"/>
<evidence type="ECO:0000313" key="15">
    <source>
        <dbReference type="Proteomes" id="UP000242231"/>
    </source>
</evidence>
<evidence type="ECO:0000313" key="14">
    <source>
        <dbReference type="EMBL" id="PPL15629.1"/>
    </source>
</evidence>
<dbReference type="GO" id="GO:0006099">
    <property type="term" value="P:tricarboxylic acid cycle"/>
    <property type="evidence" value="ECO:0007669"/>
    <property type="project" value="UniProtKB-UniRule"/>
</dbReference>
<evidence type="ECO:0000256" key="6">
    <source>
        <dbReference type="ARBA" id="ARBA00022741"/>
    </source>
</evidence>
<comment type="function">
    <text evidence="11">Bifunctional enzyme which can phosphorylate or dephosphorylate isocitrate dehydrogenase (IDH) on a specific serine residue. This is a regulatory mechanism which enables bacteria to bypass the Krebs cycle via the glyoxylate shunt in response to the source of carbon. When bacteria are grown on glucose, IDH is fully active and unphosphorylated, but when grown on acetate or ethanol, the activity of IDH declines drastically concomitant with its phosphorylation.</text>
</comment>
<evidence type="ECO:0000256" key="5">
    <source>
        <dbReference type="ARBA" id="ARBA00022679"/>
    </source>
</evidence>
<protein>
    <recommendedName>
        <fullName evidence="11">Isocitrate dehydrogenase kinase/phosphatase</fullName>
        <shortName evidence="11">IDH kinase/phosphatase</shortName>
        <shortName evidence="11">IDHK/P</shortName>
        <ecNumber evidence="11">2.7.11.5</ecNumber>
        <ecNumber evidence="11">3.1.3.-</ecNumber>
    </recommendedName>
</protein>
<dbReference type="Pfam" id="PF06315">
    <property type="entry name" value="AceK_kinase"/>
    <property type="match status" value="1"/>
</dbReference>
<keyword evidence="15" id="KW-1185">Reference proteome</keyword>
<keyword evidence="1 11" id="KW-0329">Glyoxylate bypass</keyword>
<keyword evidence="2 11" id="KW-0963">Cytoplasm</keyword>
<evidence type="ECO:0000259" key="13">
    <source>
        <dbReference type="Pfam" id="PF20423"/>
    </source>
</evidence>
<dbReference type="Pfam" id="PF20423">
    <property type="entry name" value="AceK_regulatory"/>
    <property type="match status" value="1"/>
</dbReference>
<feature type="binding site" evidence="11">
    <location>
        <begin position="315"/>
        <end position="321"/>
    </location>
    <ligand>
        <name>ATP</name>
        <dbReference type="ChEBI" id="CHEBI:30616"/>
    </ligand>
</feature>
<keyword evidence="8 11" id="KW-0378">Hydrolase</keyword>
<dbReference type="AlphaFoldDB" id="A0A2P5TKF0"/>
<name>A0A2P5TKF0_9GAMM</name>
<evidence type="ECO:0000256" key="4">
    <source>
        <dbReference type="ARBA" id="ARBA00022532"/>
    </source>
</evidence>
<dbReference type="EC" id="3.1.3.-" evidence="11"/>
<keyword evidence="5 11" id="KW-0808">Transferase</keyword>
<dbReference type="InterPro" id="IPR046854">
    <property type="entry name" value="AceK_regulatory"/>
</dbReference>
<feature type="domain" description="Isocitrate dehydrogenase kinase/phosphatase (AceK) regulatory" evidence="13">
    <location>
        <begin position="9"/>
        <end position="308"/>
    </location>
</feature>
<keyword evidence="9 11" id="KW-0067">ATP-binding</keyword>
<keyword evidence="3 11" id="KW-0723">Serine/threonine-protein kinase</keyword>
<evidence type="ECO:0000256" key="2">
    <source>
        <dbReference type="ARBA" id="ARBA00022490"/>
    </source>
</evidence>
<gene>
    <name evidence="11" type="primary">aceK</name>
    <name evidence="14" type="ORF">UN63_11970</name>
</gene>
<keyword evidence="4 11" id="KW-0816">Tricarboxylic acid cycle</keyword>
<comment type="caution">
    <text evidence="14">The sequence shown here is derived from an EMBL/GenBank/DDBJ whole genome shotgun (WGS) entry which is preliminary data.</text>
</comment>
<dbReference type="RefSeq" id="WP_104486984.1">
    <property type="nucleotide sequence ID" value="NZ_BMYB01000021.1"/>
</dbReference>
<dbReference type="InterPro" id="IPR010452">
    <property type="entry name" value="Isocitrate_DH_AceK"/>
</dbReference>
<evidence type="ECO:0000256" key="11">
    <source>
        <dbReference type="HAMAP-Rule" id="MF_00747"/>
    </source>
</evidence>
<evidence type="ECO:0000256" key="9">
    <source>
        <dbReference type="ARBA" id="ARBA00022840"/>
    </source>
</evidence>
<accession>A0A2P5TKF0</accession>
<reference evidence="15" key="1">
    <citation type="submission" date="2016-11" db="EMBL/GenBank/DDBJ databases">
        <authorList>
            <person name="Sisinthy S."/>
            <person name="Ara S."/>
            <person name="Gundlapally S.R."/>
        </authorList>
    </citation>
    <scope>NUCLEOTIDE SEQUENCE [LARGE SCALE GENOMIC DNA]</scope>
    <source>
        <strain evidence="15">V1-41</strain>
    </source>
</reference>
<feature type="binding site" evidence="11">
    <location>
        <position position="336"/>
    </location>
    <ligand>
        <name>ATP</name>
        <dbReference type="ChEBI" id="CHEBI:30616"/>
    </ligand>
</feature>
<dbReference type="PANTHER" id="PTHR39559">
    <property type="match status" value="1"/>
</dbReference>
<dbReference type="NCBIfam" id="NF002804">
    <property type="entry name" value="PRK02946.1"/>
    <property type="match status" value="1"/>
</dbReference>
<dbReference type="PIRSF" id="PIRSF000719">
    <property type="entry name" value="AceK"/>
    <property type="match status" value="1"/>
</dbReference>
<evidence type="ECO:0000259" key="12">
    <source>
        <dbReference type="Pfam" id="PF06315"/>
    </source>
</evidence>
<feature type="domain" description="Isocitrate dehydrogenase kinase/phosphatase (AceK) kinase" evidence="12">
    <location>
        <begin position="310"/>
        <end position="564"/>
    </location>
</feature>
<keyword evidence="7 11" id="KW-0418">Kinase</keyword>
<dbReference type="GO" id="GO:0005524">
    <property type="term" value="F:ATP binding"/>
    <property type="evidence" value="ECO:0007669"/>
    <property type="project" value="UniProtKB-UniRule"/>
</dbReference>
<dbReference type="EMBL" id="MPZM01000028">
    <property type="protein sequence ID" value="PPL15629.1"/>
    <property type="molecule type" value="Genomic_DNA"/>
</dbReference>
<dbReference type="GO" id="GO:0005737">
    <property type="term" value="C:cytoplasm"/>
    <property type="evidence" value="ECO:0007669"/>
    <property type="project" value="UniProtKB-SubCell"/>
</dbReference>
<comment type="subcellular location">
    <subcellularLocation>
        <location evidence="11">Cytoplasm</location>
    </subcellularLocation>
</comment>
<dbReference type="PANTHER" id="PTHR39559:SF1">
    <property type="entry name" value="ISOCITRATE DEHYDROGENASE KINASE_PHOSPHATASE"/>
    <property type="match status" value="1"/>
</dbReference>
<comment type="similarity">
    <text evidence="11">Belongs to the AceK family.</text>
</comment>
<dbReference type="Proteomes" id="UP000242231">
    <property type="component" value="Unassembled WGS sequence"/>
</dbReference>
<dbReference type="OrthoDB" id="5287793at2"/>
<dbReference type="GO" id="GO:0006006">
    <property type="term" value="P:glucose metabolic process"/>
    <property type="evidence" value="ECO:0007669"/>
    <property type="project" value="InterPro"/>
</dbReference>
<dbReference type="GO" id="GO:0006097">
    <property type="term" value="P:glyoxylate cycle"/>
    <property type="evidence" value="ECO:0007669"/>
    <property type="project" value="UniProtKB-UniRule"/>
</dbReference>
<evidence type="ECO:0000256" key="7">
    <source>
        <dbReference type="ARBA" id="ARBA00022777"/>
    </source>
</evidence>
<dbReference type="InterPro" id="IPR046855">
    <property type="entry name" value="AceK_kinase"/>
</dbReference>
<evidence type="ECO:0000256" key="3">
    <source>
        <dbReference type="ARBA" id="ARBA00022527"/>
    </source>
</evidence>
<dbReference type="GO" id="GO:0008772">
    <property type="term" value="F:[isocitrate dehydrogenase (NADP+)] kinase activity"/>
    <property type="evidence" value="ECO:0007669"/>
    <property type="project" value="UniProtKB-UniRule"/>
</dbReference>
<feature type="active site" evidence="11">
    <location>
        <position position="371"/>
    </location>
</feature>
<dbReference type="GO" id="GO:0004721">
    <property type="term" value="F:phosphoprotein phosphatase activity"/>
    <property type="evidence" value="ECO:0007669"/>
    <property type="project" value="UniProtKB-KW"/>
</dbReference>
<dbReference type="GO" id="GO:0016208">
    <property type="term" value="F:AMP binding"/>
    <property type="evidence" value="ECO:0007669"/>
    <property type="project" value="TreeGrafter"/>
</dbReference>
<dbReference type="GO" id="GO:0004674">
    <property type="term" value="F:protein serine/threonine kinase activity"/>
    <property type="evidence" value="ECO:0007669"/>
    <property type="project" value="UniProtKB-KW"/>
</dbReference>
<keyword evidence="10 11" id="KW-0904">Protein phosphatase</keyword>